<evidence type="ECO:0000256" key="6">
    <source>
        <dbReference type="ARBA" id="ARBA00022723"/>
    </source>
</evidence>
<evidence type="ECO:0000259" key="13">
    <source>
        <dbReference type="SMART" id="SM00478"/>
    </source>
</evidence>
<keyword evidence="6" id="KW-0479">Metal-binding</keyword>
<evidence type="ECO:0000256" key="5">
    <source>
        <dbReference type="ARBA" id="ARBA00022023"/>
    </source>
</evidence>
<evidence type="ECO:0000313" key="14">
    <source>
        <dbReference type="EMBL" id="OGZ13277.1"/>
    </source>
</evidence>
<dbReference type="InterPro" id="IPR004036">
    <property type="entry name" value="Endonuclease-III-like_CS2"/>
</dbReference>
<keyword evidence="7" id="KW-0227">DNA damage</keyword>
<dbReference type="GO" id="GO:0046872">
    <property type="term" value="F:metal ion binding"/>
    <property type="evidence" value="ECO:0007669"/>
    <property type="project" value="UniProtKB-KW"/>
</dbReference>
<accession>A0A1G2DHY9</accession>
<dbReference type="Gene3D" id="1.10.1670.10">
    <property type="entry name" value="Helix-hairpin-Helix base-excision DNA repair enzymes (C-terminal)"/>
    <property type="match status" value="1"/>
</dbReference>
<keyword evidence="8" id="KW-0378">Hydrolase</keyword>
<sequence>MNSAEKKKIFNRLLFRWHRTHYRDMPWRRTHDPYRILVSEIMLQQTQVDRVRAKYVQFLKDFPSVAALARAPLGDVLRTWSGLGYNRRARYLHECAKQISAEHQGKIPDDLHELKKLPGIGLSTAGALLVFAFNRDEPMIDTNIRRLLARTFFKKNIPNDDELYVFARSLIPLGKGRAWNYAMLDLGATLCTACNHKSDCPLIKLHGKVGDFQYKKPQKKFAGSQRFYRGKILRFLVEHGTATNGGLSQYLGRTKKEVGDLIKGLGREKLVAFQGNKIILPRR</sequence>
<comment type="cofactor">
    <cofactor evidence="2">
        <name>[4Fe-4S] cluster</name>
        <dbReference type="ChEBI" id="CHEBI:49883"/>
    </cofactor>
</comment>
<keyword evidence="10" id="KW-0411">Iron-sulfur</keyword>
<dbReference type="InterPro" id="IPR044298">
    <property type="entry name" value="MIG/MutY"/>
</dbReference>
<evidence type="ECO:0000256" key="12">
    <source>
        <dbReference type="ARBA" id="ARBA00023295"/>
    </source>
</evidence>
<keyword evidence="11" id="KW-0234">DNA repair</keyword>
<dbReference type="Gene3D" id="1.10.340.30">
    <property type="entry name" value="Hypothetical protein, domain 2"/>
    <property type="match status" value="1"/>
</dbReference>
<dbReference type="PANTHER" id="PTHR42944:SF1">
    <property type="entry name" value="ADENINE DNA GLYCOSYLASE"/>
    <property type="match status" value="1"/>
</dbReference>
<organism evidence="14 15">
    <name type="scientific">Candidatus Lloydbacteria bacterium RIFCSPLOWO2_01_FULL_50_20</name>
    <dbReference type="NCBI Taxonomy" id="1798665"/>
    <lineage>
        <taxon>Bacteria</taxon>
        <taxon>Candidatus Lloydiibacteriota</taxon>
    </lineage>
</organism>
<dbReference type="InterPro" id="IPR003265">
    <property type="entry name" value="HhH-GPD_domain"/>
</dbReference>
<evidence type="ECO:0000256" key="2">
    <source>
        <dbReference type="ARBA" id="ARBA00001966"/>
    </source>
</evidence>
<dbReference type="EMBL" id="MHLP01000009">
    <property type="protein sequence ID" value="OGZ13277.1"/>
    <property type="molecule type" value="Genomic_DNA"/>
</dbReference>
<dbReference type="PANTHER" id="PTHR42944">
    <property type="entry name" value="ADENINE DNA GLYCOSYLASE"/>
    <property type="match status" value="1"/>
</dbReference>
<dbReference type="SUPFAM" id="SSF48150">
    <property type="entry name" value="DNA-glycosylase"/>
    <property type="match status" value="1"/>
</dbReference>
<dbReference type="EC" id="3.2.2.31" evidence="4"/>
<dbReference type="Pfam" id="PF00633">
    <property type="entry name" value="HHH"/>
    <property type="match status" value="1"/>
</dbReference>
<dbReference type="AlphaFoldDB" id="A0A1G2DHY9"/>
<comment type="catalytic activity">
    <reaction evidence="1">
        <text>Hydrolyzes free adenine bases from 7,8-dihydro-8-oxoguanine:adenine mismatched double-stranded DNA, leaving an apurinic site.</text>
        <dbReference type="EC" id="3.2.2.31"/>
    </reaction>
</comment>
<protein>
    <recommendedName>
        <fullName evidence="5">Adenine DNA glycosylase</fullName>
        <ecNumber evidence="4">3.2.2.31</ecNumber>
    </recommendedName>
</protein>
<evidence type="ECO:0000256" key="11">
    <source>
        <dbReference type="ARBA" id="ARBA00023204"/>
    </source>
</evidence>
<evidence type="ECO:0000256" key="8">
    <source>
        <dbReference type="ARBA" id="ARBA00022801"/>
    </source>
</evidence>
<dbReference type="CDD" id="cd00056">
    <property type="entry name" value="ENDO3c"/>
    <property type="match status" value="1"/>
</dbReference>
<gene>
    <name evidence="14" type="ORF">A2942_03600</name>
</gene>
<comment type="caution">
    <text evidence="14">The sequence shown here is derived from an EMBL/GenBank/DDBJ whole genome shotgun (WGS) entry which is preliminary data.</text>
</comment>
<dbReference type="PROSITE" id="PS01155">
    <property type="entry name" value="ENDONUCLEASE_III_2"/>
    <property type="match status" value="1"/>
</dbReference>
<evidence type="ECO:0000256" key="9">
    <source>
        <dbReference type="ARBA" id="ARBA00023004"/>
    </source>
</evidence>
<keyword evidence="12" id="KW-0326">Glycosidase</keyword>
<dbReference type="InterPro" id="IPR023170">
    <property type="entry name" value="HhH_base_excis_C"/>
</dbReference>
<proteinExistence type="inferred from homology"/>
<evidence type="ECO:0000256" key="7">
    <source>
        <dbReference type="ARBA" id="ARBA00022763"/>
    </source>
</evidence>
<reference evidence="14 15" key="1">
    <citation type="journal article" date="2016" name="Nat. Commun.">
        <title>Thousands of microbial genomes shed light on interconnected biogeochemical processes in an aquifer system.</title>
        <authorList>
            <person name="Anantharaman K."/>
            <person name="Brown C.T."/>
            <person name="Hug L.A."/>
            <person name="Sharon I."/>
            <person name="Castelle C.J."/>
            <person name="Probst A.J."/>
            <person name="Thomas B.C."/>
            <person name="Singh A."/>
            <person name="Wilkins M.J."/>
            <person name="Karaoz U."/>
            <person name="Brodie E.L."/>
            <person name="Williams K.H."/>
            <person name="Hubbard S.S."/>
            <person name="Banfield J.F."/>
        </authorList>
    </citation>
    <scope>NUCLEOTIDE SEQUENCE [LARGE SCALE GENOMIC DNA]</scope>
</reference>
<evidence type="ECO:0000256" key="1">
    <source>
        <dbReference type="ARBA" id="ARBA00000843"/>
    </source>
</evidence>
<dbReference type="GO" id="GO:0000701">
    <property type="term" value="F:purine-specific mismatch base pair DNA N-glycosylase activity"/>
    <property type="evidence" value="ECO:0007669"/>
    <property type="project" value="UniProtKB-EC"/>
</dbReference>
<dbReference type="InterPro" id="IPR011257">
    <property type="entry name" value="DNA_glycosylase"/>
</dbReference>
<name>A0A1G2DHY9_9BACT</name>
<dbReference type="GO" id="GO:0035485">
    <property type="term" value="F:adenine/guanine mispair binding"/>
    <property type="evidence" value="ECO:0007669"/>
    <property type="project" value="TreeGrafter"/>
</dbReference>
<evidence type="ECO:0000256" key="10">
    <source>
        <dbReference type="ARBA" id="ARBA00023014"/>
    </source>
</evidence>
<dbReference type="Proteomes" id="UP000178534">
    <property type="component" value="Unassembled WGS sequence"/>
</dbReference>
<feature type="domain" description="HhH-GPD" evidence="13">
    <location>
        <begin position="42"/>
        <end position="189"/>
    </location>
</feature>
<dbReference type="GO" id="GO:0006298">
    <property type="term" value="P:mismatch repair"/>
    <property type="evidence" value="ECO:0007669"/>
    <property type="project" value="TreeGrafter"/>
</dbReference>
<dbReference type="InterPro" id="IPR000445">
    <property type="entry name" value="HhH_motif"/>
</dbReference>
<keyword evidence="9" id="KW-0408">Iron</keyword>
<dbReference type="SMART" id="SM00478">
    <property type="entry name" value="ENDO3c"/>
    <property type="match status" value="1"/>
</dbReference>
<dbReference type="Pfam" id="PF00730">
    <property type="entry name" value="HhH-GPD"/>
    <property type="match status" value="1"/>
</dbReference>
<dbReference type="GO" id="GO:0034039">
    <property type="term" value="F:8-oxo-7,8-dihydroguanine DNA N-glycosylase activity"/>
    <property type="evidence" value="ECO:0007669"/>
    <property type="project" value="TreeGrafter"/>
</dbReference>
<evidence type="ECO:0000256" key="3">
    <source>
        <dbReference type="ARBA" id="ARBA00008343"/>
    </source>
</evidence>
<dbReference type="GO" id="GO:0032357">
    <property type="term" value="F:oxidized purine DNA binding"/>
    <property type="evidence" value="ECO:0007669"/>
    <property type="project" value="TreeGrafter"/>
</dbReference>
<comment type="similarity">
    <text evidence="3">Belongs to the Nth/MutY family.</text>
</comment>
<dbReference type="GO" id="GO:0006284">
    <property type="term" value="P:base-excision repair"/>
    <property type="evidence" value="ECO:0007669"/>
    <property type="project" value="InterPro"/>
</dbReference>
<evidence type="ECO:0000256" key="4">
    <source>
        <dbReference type="ARBA" id="ARBA00012045"/>
    </source>
</evidence>
<evidence type="ECO:0000313" key="15">
    <source>
        <dbReference type="Proteomes" id="UP000178534"/>
    </source>
</evidence>
<dbReference type="STRING" id="1798665.A2942_03600"/>
<dbReference type="GO" id="GO:0051536">
    <property type="term" value="F:iron-sulfur cluster binding"/>
    <property type="evidence" value="ECO:0007669"/>
    <property type="project" value="UniProtKB-KW"/>
</dbReference>